<evidence type="ECO:0000256" key="3">
    <source>
        <dbReference type="ARBA" id="ARBA00023180"/>
    </source>
</evidence>
<dbReference type="SMART" id="SM00473">
    <property type="entry name" value="PAN_AP"/>
    <property type="match status" value="1"/>
</dbReference>
<keyword evidence="7" id="KW-1185">Reference proteome</keyword>
<dbReference type="PROSITE" id="PS50927">
    <property type="entry name" value="BULB_LECTIN"/>
    <property type="match status" value="1"/>
</dbReference>
<dbReference type="Gene3D" id="2.90.10.10">
    <property type="entry name" value="Bulb-type lectin domain"/>
    <property type="match status" value="1"/>
</dbReference>
<evidence type="ECO:0000256" key="2">
    <source>
        <dbReference type="ARBA" id="ARBA00023157"/>
    </source>
</evidence>
<dbReference type="CDD" id="cd00028">
    <property type="entry name" value="B_lectin"/>
    <property type="match status" value="1"/>
</dbReference>
<dbReference type="SMART" id="SM00108">
    <property type="entry name" value="B_lectin"/>
    <property type="match status" value="1"/>
</dbReference>
<sequence>MWHKQVSPRTIVWVANRDSPVQETASSCLLKISDGNLILHDNMTDRTIWSTSLSSSSSTDVQAVLLDNGNLVLRDGPTSSATLLWQSFDHLSDTWLPGAKIRFNNIKLGSQRLTSWKSSIDPSSGRYSLEVDSNTKNSLITVWNGSKSYWSSGPWDDKLRAFKKVPDHTATILSFIMNLNESFITHSVDHYSMYRLVMDVSGRFMLYIWLVEAQIWSVVWSSPTDSCAVYNYCGSFGICNETQELPPCRCVPGFKRAFRQGSDSNDFSGGCISESQLQCGNGNDKFLPIENMKLATDPTAWVSSALLVTTCASTCLADCSCKAYADNGTKCLMWTRDAFNLQQLDANKSKGHTFFLRLFSSNISIGTSNKGKTKHSKGRSIVLLKHGFRGRKGFNRL</sequence>
<dbReference type="EMBL" id="JBANAX010000122">
    <property type="protein sequence ID" value="KAL1221658.1"/>
    <property type="molecule type" value="Genomic_DNA"/>
</dbReference>
<keyword evidence="2" id="KW-1015">Disulfide bond</keyword>
<feature type="domain" description="Apple" evidence="5">
    <location>
        <begin position="279"/>
        <end position="359"/>
    </location>
</feature>
<dbReference type="Proteomes" id="UP001558713">
    <property type="component" value="Unassembled WGS sequence"/>
</dbReference>
<comment type="caution">
    <text evidence="6">The sequence shown here is derived from an EMBL/GenBank/DDBJ whole genome shotgun (WGS) entry which is preliminary data.</text>
</comment>
<protein>
    <submittedName>
        <fullName evidence="6">G-type lectin S-receptor-like serine/threonine-protein kinase</fullName>
    </submittedName>
</protein>
<evidence type="ECO:0000259" key="5">
    <source>
        <dbReference type="PROSITE" id="PS50948"/>
    </source>
</evidence>
<keyword evidence="1" id="KW-0732">Signal</keyword>
<dbReference type="InterPro" id="IPR000858">
    <property type="entry name" value="S_locus_glycoprot_dom"/>
</dbReference>
<dbReference type="Pfam" id="PF00954">
    <property type="entry name" value="S_locus_glycop"/>
    <property type="match status" value="1"/>
</dbReference>
<evidence type="ECO:0000256" key="1">
    <source>
        <dbReference type="ARBA" id="ARBA00022729"/>
    </source>
</evidence>
<evidence type="ECO:0000313" key="7">
    <source>
        <dbReference type="Proteomes" id="UP001558713"/>
    </source>
</evidence>
<reference evidence="6 7" key="1">
    <citation type="submission" date="2024-04" db="EMBL/GenBank/DDBJ databases">
        <title>Genome assembly C_amara_ONT_v2.</title>
        <authorList>
            <person name="Yant L."/>
            <person name="Moore C."/>
            <person name="Slenker M."/>
        </authorList>
    </citation>
    <scope>NUCLEOTIDE SEQUENCE [LARGE SCALE GENOMIC DNA]</scope>
    <source>
        <tissue evidence="6">Leaf</tissue>
    </source>
</reference>
<dbReference type="PANTHER" id="PTHR32444">
    <property type="entry name" value="BULB-TYPE LECTIN DOMAIN-CONTAINING PROTEIN"/>
    <property type="match status" value="1"/>
</dbReference>
<dbReference type="InterPro" id="IPR003609">
    <property type="entry name" value="Pan_app"/>
</dbReference>
<evidence type="ECO:0000313" key="6">
    <source>
        <dbReference type="EMBL" id="KAL1221658.1"/>
    </source>
</evidence>
<dbReference type="Pfam" id="PF08276">
    <property type="entry name" value="PAN_2"/>
    <property type="match status" value="1"/>
</dbReference>
<name>A0ABD1BWU9_CARAN</name>
<evidence type="ECO:0000259" key="4">
    <source>
        <dbReference type="PROSITE" id="PS50927"/>
    </source>
</evidence>
<keyword evidence="3" id="KW-0325">Glycoprotein</keyword>
<feature type="domain" description="Bulb-type lectin" evidence="4">
    <location>
        <begin position="1"/>
        <end position="86"/>
    </location>
</feature>
<dbReference type="InterPro" id="IPR001480">
    <property type="entry name" value="Bulb-type_lectin_dom"/>
</dbReference>
<dbReference type="SUPFAM" id="SSF51110">
    <property type="entry name" value="alpha-D-mannose-specific plant lectins"/>
    <property type="match status" value="1"/>
</dbReference>
<dbReference type="InterPro" id="IPR036426">
    <property type="entry name" value="Bulb-type_lectin_dom_sf"/>
</dbReference>
<gene>
    <name evidence="6" type="ORF">V5N11_004336</name>
</gene>
<dbReference type="Pfam" id="PF01453">
    <property type="entry name" value="B_lectin"/>
    <property type="match status" value="1"/>
</dbReference>
<dbReference type="PANTHER" id="PTHR32444:SF247">
    <property type="entry name" value="OS01G0958200 PROTEIN"/>
    <property type="match status" value="1"/>
</dbReference>
<dbReference type="PROSITE" id="PS50948">
    <property type="entry name" value="PAN"/>
    <property type="match status" value="1"/>
</dbReference>
<accession>A0ABD1BWU9</accession>
<dbReference type="CDD" id="cd01098">
    <property type="entry name" value="PAN_AP_plant"/>
    <property type="match status" value="1"/>
</dbReference>
<organism evidence="6 7">
    <name type="scientific">Cardamine amara subsp. amara</name>
    <dbReference type="NCBI Taxonomy" id="228776"/>
    <lineage>
        <taxon>Eukaryota</taxon>
        <taxon>Viridiplantae</taxon>
        <taxon>Streptophyta</taxon>
        <taxon>Embryophyta</taxon>
        <taxon>Tracheophyta</taxon>
        <taxon>Spermatophyta</taxon>
        <taxon>Magnoliopsida</taxon>
        <taxon>eudicotyledons</taxon>
        <taxon>Gunneridae</taxon>
        <taxon>Pentapetalae</taxon>
        <taxon>rosids</taxon>
        <taxon>malvids</taxon>
        <taxon>Brassicales</taxon>
        <taxon>Brassicaceae</taxon>
        <taxon>Cardamineae</taxon>
        <taxon>Cardamine</taxon>
    </lineage>
</organism>
<dbReference type="AlphaFoldDB" id="A0ABD1BWU9"/>
<proteinExistence type="predicted"/>